<gene>
    <name evidence="4" type="ORF">METZ01_LOCUS420101</name>
</gene>
<accession>A0A382X7T7</accession>
<dbReference type="GO" id="GO:0005829">
    <property type="term" value="C:cytosol"/>
    <property type="evidence" value="ECO:0007669"/>
    <property type="project" value="TreeGrafter"/>
</dbReference>
<dbReference type="Gene3D" id="3.40.50.620">
    <property type="entry name" value="HUPs"/>
    <property type="match status" value="1"/>
</dbReference>
<evidence type="ECO:0000313" key="4">
    <source>
        <dbReference type="EMBL" id="SVD67247.1"/>
    </source>
</evidence>
<evidence type="ECO:0000259" key="3">
    <source>
        <dbReference type="Pfam" id="PF02568"/>
    </source>
</evidence>
<proteinExistence type="predicted"/>
<evidence type="ECO:0000256" key="1">
    <source>
        <dbReference type="ARBA" id="ARBA00022741"/>
    </source>
</evidence>
<feature type="domain" description="Thil AANH" evidence="3">
    <location>
        <begin position="2"/>
        <end position="174"/>
    </location>
</feature>
<dbReference type="AlphaFoldDB" id="A0A382X7T7"/>
<dbReference type="GO" id="GO:0005524">
    <property type="term" value="F:ATP binding"/>
    <property type="evidence" value="ECO:0007669"/>
    <property type="project" value="UniProtKB-KW"/>
</dbReference>
<dbReference type="InterPro" id="IPR050102">
    <property type="entry name" value="tRNA_sulfurtransferase_ThiI"/>
</dbReference>
<dbReference type="Pfam" id="PF02568">
    <property type="entry name" value="ThiI"/>
    <property type="match status" value="1"/>
</dbReference>
<feature type="non-terminal residue" evidence="4">
    <location>
        <position position="1"/>
    </location>
</feature>
<protein>
    <recommendedName>
        <fullName evidence="3">Thil AANH domain-containing protein</fullName>
    </recommendedName>
</protein>
<dbReference type="GO" id="GO:0002937">
    <property type="term" value="P:tRNA 4-thiouridine biosynthesis"/>
    <property type="evidence" value="ECO:0007669"/>
    <property type="project" value="TreeGrafter"/>
</dbReference>
<dbReference type="InterPro" id="IPR014729">
    <property type="entry name" value="Rossmann-like_a/b/a_fold"/>
</dbReference>
<dbReference type="GO" id="GO:0052837">
    <property type="term" value="P:thiazole biosynthetic process"/>
    <property type="evidence" value="ECO:0007669"/>
    <property type="project" value="TreeGrafter"/>
</dbReference>
<reference evidence="4" key="1">
    <citation type="submission" date="2018-05" db="EMBL/GenBank/DDBJ databases">
        <authorList>
            <person name="Lanie J.A."/>
            <person name="Ng W.-L."/>
            <person name="Kazmierczak K.M."/>
            <person name="Andrzejewski T.M."/>
            <person name="Davidsen T.M."/>
            <person name="Wayne K.J."/>
            <person name="Tettelin H."/>
            <person name="Glass J.I."/>
            <person name="Rusch D."/>
            <person name="Podicherti R."/>
            <person name="Tsui H.-C.T."/>
            <person name="Winkler M.E."/>
        </authorList>
    </citation>
    <scope>NUCLEOTIDE SEQUENCE</scope>
</reference>
<dbReference type="SUPFAM" id="SSF52402">
    <property type="entry name" value="Adenine nucleotide alpha hydrolases-like"/>
    <property type="match status" value="1"/>
</dbReference>
<dbReference type="GO" id="GO:0004810">
    <property type="term" value="F:CCA tRNA nucleotidyltransferase activity"/>
    <property type="evidence" value="ECO:0007669"/>
    <property type="project" value="InterPro"/>
</dbReference>
<dbReference type="PANTHER" id="PTHR43209">
    <property type="entry name" value="TRNA SULFURTRANSFERASE"/>
    <property type="match status" value="1"/>
</dbReference>
<keyword evidence="2" id="KW-0067">ATP-binding</keyword>
<dbReference type="InterPro" id="IPR020536">
    <property type="entry name" value="ThiI_AANH"/>
</dbReference>
<evidence type="ECO:0000256" key="2">
    <source>
        <dbReference type="ARBA" id="ARBA00022840"/>
    </source>
</evidence>
<sequence>RLMKRGCRVRFVHFHSYPILSHASQDKVRELVEHLTKYQLISHLYFVAFGELQRQIVMSVPSPLRIVLYRRLMMRISERLAREVGAKALVTGESVGQVASQTLENLAVISNVVSELPMLRPLIGSDKEEITAEAIAIGTYPISIIPDQDCCQLFTPRLPATKARLRAVEMAERNLPIDQLINAAVENVEHEDFTFPT</sequence>
<organism evidence="4">
    <name type="scientific">marine metagenome</name>
    <dbReference type="NCBI Taxonomy" id="408172"/>
    <lineage>
        <taxon>unclassified sequences</taxon>
        <taxon>metagenomes</taxon>
        <taxon>ecological metagenomes</taxon>
    </lineage>
</organism>
<dbReference type="EMBL" id="UINC01165704">
    <property type="protein sequence ID" value="SVD67247.1"/>
    <property type="molecule type" value="Genomic_DNA"/>
</dbReference>
<dbReference type="PANTHER" id="PTHR43209:SF1">
    <property type="entry name" value="TRNA SULFURTRANSFERASE"/>
    <property type="match status" value="1"/>
</dbReference>
<keyword evidence="1" id="KW-0547">Nucleotide-binding</keyword>
<name>A0A382X7T7_9ZZZZ</name>